<keyword evidence="2" id="KW-0547">Nucleotide-binding</keyword>
<reference evidence="8" key="3">
    <citation type="journal article" date="2014" name="Nature">
        <title>Elephant shark genome provides unique insights into gnathostome evolution.</title>
        <authorList>
            <consortium name="International Elephant Shark Genome Sequencing Consortium"/>
            <person name="Venkatesh B."/>
            <person name="Lee A.P."/>
            <person name="Ravi V."/>
            <person name="Maurya A.K."/>
            <person name="Lian M.M."/>
            <person name="Swann J.B."/>
            <person name="Ohta Y."/>
            <person name="Flajnik M.F."/>
            <person name="Sutoh Y."/>
            <person name="Kasahara M."/>
            <person name="Hoon S."/>
            <person name="Gangu V."/>
            <person name="Roy S.W."/>
            <person name="Irimia M."/>
            <person name="Korzh V."/>
            <person name="Kondrychyn I."/>
            <person name="Lim Z.W."/>
            <person name="Tay B.H."/>
            <person name="Tohari S."/>
            <person name="Kong K.W."/>
            <person name="Ho S."/>
            <person name="Lorente-Galdos B."/>
            <person name="Quilez J."/>
            <person name="Marques-Bonet T."/>
            <person name="Raney B.J."/>
            <person name="Ingham P.W."/>
            <person name="Tay A."/>
            <person name="Hillier L.W."/>
            <person name="Minx P."/>
            <person name="Boehm T."/>
            <person name="Wilson R.K."/>
            <person name="Brenner S."/>
            <person name="Warren W.C."/>
        </authorList>
    </citation>
    <scope>NUCLEOTIDE SEQUENCE [LARGE SCALE GENOMIC DNA]</scope>
</reference>
<evidence type="ECO:0000313" key="7">
    <source>
        <dbReference type="Ensembl" id="ENSCMIP00000035156.1"/>
    </source>
</evidence>
<proteinExistence type="predicted"/>
<protein>
    <submittedName>
        <fullName evidence="7">Uncharacterized protein</fullName>
    </submittedName>
</protein>
<organism evidence="7 8">
    <name type="scientific">Callorhinchus milii</name>
    <name type="common">Ghost shark</name>
    <dbReference type="NCBI Taxonomy" id="7868"/>
    <lineage>
        <taxon>Eukaryota</taxon>
        <taxon>Metazoa</taxon>
        <taxon>Chordata</taxon>
        <taxon>Craniata</taxon>
        <taxon>Vertebrata</taxon>
        <taxon>Chondrichthyes</taxon>
        <taxon>Holocephali</taxon>
        <taxon>Chimaeriformes</taxon>
        <taxon>Callorhinchidae</taxon>
        <taxon>Callorhinchus</taxon>
    </lineage>
</organism>
<name>A0A4W3J6F9_CALMI</name>
<feature type="domain" description="ATG1-like MIT" evidence="6">
    <location>
        <begin position="376"/>
        <end position="449"/>
    </location>
</feature>
<dbReference type="GO" id="GO:0004674">
    <property type="term" value="F:protein serine/threonine kinase activity"/>
    <property type="evidence" value="ECO:0007669"/>
    <property type="project" value="InterPro"/>
</dbReference>
<dbReference type="Ensembl" id="ENSCMIT00000035680.1">
    <property type="protein sequence ID" value="ENSCMIP00000035156.1"/>
    <property type="gene ID" value="ENSCMIG00000014899.1"/>
</dbReference>
<dbReference type="Pfam" id="PF12063">
    <property type="entry name" value="ATG1-like_MIT1"/>
    <property type="match status" value="1"/>
</dbReference>
<dbReference type="GeneTree" id="ENSGT00940000156664"/>
<dbReference type="AlphaFoldDB" id="A0A4W3J6F9"/>
<keyword evidence="8" id="KW-1185">Reference proteome</keyword>
<evidence type="ECO:0000256" key="2">
    <source>
        <dbReference type="ARBA" id="ARBA00022741"/>
    </source>
</evidence>
<keyword evidence="3" id="KW-0418">Kinase</keyword>
<reference evidence="7" key="5">
    <citation type="submission" date="2025-09" db="UniProtKB">
        <authorList>
            <consortium name="Ensembl"/>
        </authorList>
    </citation>
    <scope>IDENTIFICATION</scope>
</reference>
<reference evidence="7" key="4">
    <citation type="submission" date="2025-08" db="UniProtKB">
        <authorList>
            <consortium name="Ensembl"/>
        </authorList>
    </citation>
    <scope>IDENTIFICATION</scope>
</reference>
<reference evidence="8" key="1">
    <citation type="journal article" date="2006" name="Science">
        <title>Ancient noncoding elements conserved in the human genome.</title>
        <authorList>
            <person name="Venkatesh B."/>
            <person name="Kirkness E.F."/>
            <person name="Loh Y.H."/>
            <person name="Halpern A.L."/>
            <person name="Lee A.P."/>
            <person name="Johnson J."/>
            <person name="Dandona N."/>
            <person name="Viswanathan L.D."/>
            <person name="Tay A."/>
            <person name="Venter J.C."/>
            <person name="Strausberg R.L."/>
            <person name="Brenner S."/>
        </authorList>
    </citation>
    <scope>NUCLEOTIDE SEQUENCE [LARGE SCALE GENOMIC DNA]</scope>
</reference>
<keyword evidence="4" id="KW-0067">ATP-binding</keyword>
<evidence type="ECO:0000256" key="3">
    <source>
        <dbReference type="ARBA" id="ARBA00022777"/>
    </source>
</evidence>
<evidence type="ECO:0000256" key="1">
    <source>
        <dbReference type="ARBA" id="ARBA00022679"/>
    </source>
</evidence>
<reference evidence="8" key="2">
    <citation type="journal article" date="2007" name="PLoS Biol.">
        <title>Survey sequencing and comparative analysis of the elephant shark (Callorhinchus milii) genome.</title>
        <authorList>
            <person name="Venkatesh B."/>
            <person name="Kirkness E.F."/>
            <person name="Loh Y.H."/>
            <person name="Halpern A.L."/>
            <person name="Lee A.P."/>
            <person name="Johnson J."/>
            <person name="Dandona N."/>
            <person name="Viswanathan L.D."/>
            <person name="Tay A."/>
            <person name="Venter J.C."/>
            <person name="Strausberg R.L."/>
            <person name="Brenner S."/>
        </authorList>
    </citation>
    <scope>NUCLEOTIDE SEQUENCE [LARGE SCALE GENOMIC DNA]</scope>
</reference>
<dbReference type="GO" id="GO:0005524">
    <property type="term" value="F:ATP binding"/>
    <property type="evidence" value="ECO:0007669"/>
    <property type="project" value="UniProtKB-KW"/>
</dbReference>
<evidence type="ECO:0000313" key="8">
    <source>
        <dbReference type="Proteomes" id="UP000314986"/>
    </source>
</evidence>
<accession>A0A4W3J6F9</accession>
<dbReference type="Proteomes" id="UP000314986">
    <property type="component" value="Unassembled WGS sequence"/>
</dbReference>
<sequence length="454" mass="49448">ATQHRIKKQRSEPAVTQYGYARGPGLVPCRPMPSCSKLCELMQRSPLPTIIGSPTKVSHPQALCDCSVQSQANNSLDTGAGVGGRARAWGPDGTGAGGAVMMLSLLPRPSPRSNSRSYRAPTIWSPSAGKLSDLLLKAAFGDQIPDTDGNKTYRPLIGLGIARSTYSSSCLVFPVGSTGWASCLDCGGGRCSSRAPGAPPIVSDGLLSLRLVYTDALAANMETMVTFEAPELPEETLMEQEHTEILKNLRFTLVFVSCVMEIADAKGSSAEMCSSVASGGRLQDSEVMDQISLLSREWSFAEQLVLYMKVTELLSCALDTSRIHIRSGKLYPSAAVKQVVKKLNELYKVCVTFCQGLSTRLQRFFLDKQRLMDRINSITAEKLIYSYAVHMVQAAALDEMFQQARDYVQRYHKALLLMEGLTQIITDQADVDAISKCKQCIERRLSALRPGLCA</sequence>
<evidence type="ECO:0000259" key="5">
    <source>
        <dbReference type="Pfam" id="PF12063"/>
    </source>
</evidence>
<keyword evidence="1" id="KW-0808">Transferase</keyword>
<dbReference type="Pfam" id="PF21127">
    <property type="entry name" value="ATG1-like_MIT2"/>
    <property type="match status" value="1"/>
</dbReference>
<feature type="domain" description="Serine/threonine-protein kinase Atg1-like tMIT" evidence="5">
    <location>
        <begin position="245"/>
        <end position="364"/>
    </location>
</feature>
<dbReference type="InterPro" id="IPR048941">
    <property type="entry name" value="ATG1-like_MIT2"/>
</dbReference>
<evidence type="ECO:0000259" key="6">
    <source>
        <dbReference type="Pfam" id="PF21127"/>
    </source>
</evidence>
<evidence type="ECO:0000256" key="4">
    <source>
        <dbReference type="ARBA" id="ARBA00022840"/>
    </source>
</evidence>
<dbReference type="InterPro" id="IPR022708">
    <property type="entry name" value="Atg1-like_tMIT"/>
</dbReference>